<evidence type="ECO:0000256" key="2">
    <source>
        <dbReference type="SAM" id="Phobius"/>
    </source>
</evidence>
<feature type="region of interest" description="Disordered" evidence="1">
    <location>
        <begin position="39"/>
        <end position="87"/>
    </location>
</feature>
<comment type="caution">
    <text evidence="3">The sequence shown here is derived from an EMBL/GenBank/DDBJ whole genome shotgun (WGS) entry which is preliminary data.</text>
</comment>
<gene>
    <name evidence="3" type="ORF">HMN09_01135900</name>
</gene>
<keyword evidence="2" id="KW-0472">Membrane</keyword>
<name>A0A8H6VVW1_MYCCL</name>
<feature type="compositionally biased region" description="Low complexity" evidence="1">
    <location>
        <begin position="39"/>
        <end position="82"/>
    </location>
</feature>
<feature type="region of interest" description="Disordered" evidence="1">
    <location>
        <begin position="217"/>
        <end position="250"/>
    </location>
</feature>
<keyword evidence="2" id="KW-0812">Transmembrane</keyword>
<reference evidence="3" key="1">
    <citation type="submission" date="2020-05" db="EMBL/GenBank/DDBJ databases">
        <title>Mycena genomes resolve the evolution of fungal bioluminescence.</title>
        <authorList>
            <person name="Tsai I.J."/>
        </authorList>
    </citation>
    <scope>NUCLEOTIDE SEQUENCE</scope>
    <source>
        <strain evidence="3">110903Hualien_Pintung</strain>
    </source>
</reference>
<feature type="region of interest" description="Disordered" evidence="1">
    <location>
        <begin position="138"/>
        <end position="202"/>
    </location>
</feature>
<feature type="transmembrane region" description="Helical" evidence="2">
    <location>
        <begin position="104"/>
        <end position="127"/>
    </location>
</feature>
<evidence type="ECO:0000313" key="3">
    <source>
        <dbReference type="EMBL" id="KAF7295919.1"/>
    </source>
</evidence>
<evidence type="ECO:0000256" key="1">
    <source>
        <dbReference type="SAM" id="MobiDB-lite"/>
    </source>
</evidence>
<keyword evidence="2" id="KW-1133">Transmembrane helix</keyword>
<dbReference type="EMBL" id="JACAZE010000018">
    <property type="protein sequence ID" value="KAF7295919.1"/>
    <property type="molecule type" value="Genomic_DNA"/>
</dbReference>
<dbReference type="Proteomes" id="UP000613580">
    <property type="component" value="Unassembled WGS sequence"/>
</dbReference>
<organism evidence="3 4">
    <name type="scientific">Mycena chlorophos</name>
    <name type="common">Agaric fungus</name>
    <name type="synonym">Agaricus chlorophos</name>
    <dbReference type="NCBI Taxonomy" id="658473"/>
    <lineage>
        <taxon>Eukaryota</taxon>
        <taxon>Fungi</taxon>
        <taxon>Dikarya</taxon>
        <taxon>Basidiomycota</taxon>
        <taxon>Agaricomycotina</taxon>
        <taxon>Agaricomycetes</taxon>
        <taxon>Agaricomycetidae</taxon>
        <taxon>Agaricales</taxon>
        <taxon>Marasmiineae</taxon>
        <taxon>Mycenaceae</taxon>
        <taxon>Mycena</taxon>
    </lineage>
</organism>
<proteinExistence type="predicted"/>
<sequence>MDFYMQKLGDSCDESDRELSVQFFAAECDGVGVTLNSQLSSTGQSSTATSAQSTSASANGSTTTGSTSSPSPTTPTHSASATGNTASPLYSPSASAISHHTNNAAIGGAVGGVLALLLACFLVFLILRRRRRTRQDYAYTPAAPQPQSPGQRAATPPETELDPDPNMPETQYIGSQPPAIASESAASAHSRSESTSNRMSLRRPIAPGVVASQTAMLEKAASSAGRAPPVAAESTSGGTAADSETETQRQLRAMTERVAFLEAHMQQDALEPPPQYS</sequence>
<evidence type="ECO:0000313" key="4">
    <source>
        <dbReference type="Proteomes" id="UP000613580"/>
    </source>
</evidence>
<protein>
    <submittedName>
        <fullName evidence="3">Uncharacterized protein</fullName>
    </submittedName>
</protein>
<dbReference type="AlphaFoldDB" id="A0A8H6VVW1"/>
<feature type="compositionally biased region" description="Low complexity" evidence="1">
    <location>
        <begin position="179"/>
        <end position="196"/>
    </location>
</feature>
<accession>A0A8H6VVW1</accession>
<keyword evidence="4" id="KW-1185">Reference proteome</keyword>